<feature type="region of interest" description="Disordered" evidence="1">
    <location>
        <begin position="426"/>
        <end position="451"/>
    </location>
</feature>
<sequence>MRYQVGRACAVAGYDKLYDEIQLLPDVSIAEEAEDNNNTYIRDSITNKSVRYAVMNDYTRTINIDAPREVAGLNGDTAVRSSLEKKRPPHDDIDESKFLEAHSDHYFDIQENYHVRPSNRQDPKRTVLPSQYADLLYKPLPRDLPPVNKDILILMAAWDGNIDRYSRLRRPYPVSNEISAVIRGAYHHTPFARWLEGCVDDLFPDEWESVLIRQAIHARFIMNDDLSRVDRFTHGDTLPEFFWWPHCPHEDTLREFAWRRPDMKHQIALACIVGQYQHLFDELIADLKPTQDLLEVAYQCPDKHYRKQVNRCAEARGVEFYSIRGVDGWDGHHWARSRKHLRPRKEMYKGGSSVHFPKELINRPDEHDEDWEEWDHPDGELFNYHMHLQFADWQIFISAKDDARESLGNTYGCLYYLSADDLRRRSKPGPAPPFPKKFDSDEDDAHRDEEHFGKRCAIPSWKLIA</sequence>
<name>A0A9W4RHR5_9PEZI</name>
<evidence type="ECO:0000313" key="2">
    <source>
        <dbReference type="EMBL" id="CAI0641360.1"/>
    </source>
</evidence>
<comment type="caution">
    <text evidence="2">The sequence shown here is derived from an EMBL/GenBank/DDBJ whole genome shotgun (WGS) entry which is preliminary data.</text>
</comment>
<evidence type="ECO:0000313" key="3">
    <source>
        <dbReference type="Proteomes" id="UP001152533"/>
    </source>
</evidence>
<dbReference type="EMBL" id="CAMGZC010000011">
    <property type="protein sequence ID" value="CAI0641360.1"/>
    <property type="molecule type" value="Genomic_DNA"/>
</dbReference>
<protein>
    <submittedName>
        <fullName evidence="2">Uncharacterized protein</fullName>
    </submittedName>
</protein>
<proteinExistence type="predicted"/>
<dbReference type="Proteomes" id="UP001152533">
    <property type="component" value="Unassembled WGS sequence"/>
</dbReference>
<evidence type="ECO:0000256" key="1">
    <source>
        <dbReference type="SAM" id="MobiDB-lite"/>
    </source>
</evidence>
<feature type="compositionally biased region" description="Basic and acidic residues" evidence="1">
    <location>
        <begin position="436"/>
        <end position="451"/>
    </location>
</feature>
<gene>
    <name evidence="2" type="ORF">CGXH109_LOCUS3247</name>
</gene>
<dbReference type="AlphaFoldDB" id="A0A9W4RHR5"/>
<keyword evidence="3" id="KW-1185">Reference proteome</keyword>
<reference evidence="2" key="1">
    <citation type="submission" date="2022-08" db="EMBL/GenBank/DDBJ databases">
        <authorList>
            <person name="Giroux E."/>
            <person name="Giroux E."/>
        </authorList>
    </citation>
    <scope>NUCLEOTIDE SEQUENCE</scope>
    <source>
        <strain evidence="2">H1091258</strain>
    </source>
</reference>
<organism evidence="2 3">
    <name type="scientific">Colletotrichum noveboracense</name>
    <dbReference type="NCBI Taxonomy" id="2664923"/>
    <lineage>
        <taxon>Eukaryota</taxon>
        <taxon>Fungi</taxon>
        <taxon>Dikarya</taxon>
        <taxon>Ascomycota</taxon>
        <taxon>Pezizomycotina</taxon>
        <taxon>Sordariomycetes</taxon>
        <taxon>Hypocreomycetidae</taxon>
        <taxon>Glomerellales</taxon>
        <taxon>Glomerellaceae</taxon>
        <taxon>Colletotrichum</taxon>
        <taxon>Colletotrichum gloeosporioides species complex</taxon>
    </lineage>
</organism>
<accession>A0A9W4RHR5</accession>